<sequence>MKFARKAPIFAVMLSTQLLHQAKLALAGMACFSACSVACCECAGGPAAFAGPLGIAVGVTGCAGVCMVACATLVWVPPACFSNDTTIAMYAPDGTRLGKPISAVRHGDSVLTLAEGRLVPTRVIRNVRSSGSFDFFEFEVRSHYTITTLKVTSQHGMLLVDPLGEIRFALPADVRIGDEMQSSDGSAWKVSRIGHFVGVDKFTLETTEGSVLASGLLVSTICEEEINPGTRMDDIMPGWKAKHQYAVRSY</sequence>
<dbReference type="OrthoDB" id="5322521at2759"/>
<dbReference type="HOGENOM" id="CLU_097250_0_0_1"/>
<reference evidence="2 3" key="1">
    <citation type="submission" date="2014-02" db="EMBL/GenBank/DDBJ databases">
        <title>The genome sequence of the entomopathogenic fungus Metarhizium robertsii ARSEF 2575.</title>
        <authorList>
            <person name="Giuliano Garisto Donzelli B."/>
            <person name="Roe B.A."/>
            <person name="Macmil S.L."/>
            <person name="Krasnoff S.B."/>
            <person name="Gibson D.M."/>
        </authorList>
    </citation>
    <scope>NUCLEOTIDE SEQUENCE [LARGE SCALE GENOMIC DNA]</scope>
    <source>
        <strain evidence="2 3">ARSEF 2575</strain>
    </source>
</reference>
<feature type="chain" id="PRO_5001991802" description="Hint domain-containing protein" evidence="1">
    <location>
        <begin position="28"/>
        <end position="250"/>
    </location>
</feature>
<evidence type="ECO:0008006" key="4">
    <source>
        <dbReference type="Google" id="ProtNLM"/>
    </source>
</evidence>
<keyword evidence="1" id="KW-0732">Signal</keyword>
<feature type="signal peptide" evidence="1">
    <location>
        <begin position="1"/>
        <end position="27"/>
    </location>
</feature>
<gene>
    <name evidence="2" type="ORF">X797_008241</name>
</gene>
<proteinExistence type="predicted"/>
<dbReference type="InterPro" id="IPR036844">
    <property type="entry name" value="Hint_dom_sf"/>
</dbReference>
<comment type="caution">
    <text evidence="2">The sequence shown here is derived from an EMBL/GenBank/DDBJ whole genome shotgun (WGS) entry which is preliminary data.</text>
</comment>
<dbReference type="SUPFAM" id="SSF51294">
    <property type="entry name" value="Hedgehog/intein (Hint) domain"/>
    <property type="match status" value="1"/>
</dbReference>
<organism evidence="2 3">
    <name type="scientific">Metarhizium robertsii</name>
    <dbReference type="NCBI Taxonomy" id="568076"/>
    <lineage>
        <taxon>Eukaryota</taxon>
        <taxon>Fungi</taxon>
        <taxon>Dikarya</taxon>
        <taxon>Ascomycota</taxon>
        <taxon>Pezizomycotina</taxon>
        <taxon>Sordariomycetes</taxon>
        <taxon>Hypocreomycetidae</taxon>
        <taxon>Hypocreales</taxon>
        <taxon>Clavicipitaceae</taxon>
        <taxon>Metarhizium</taxon>
    </lineage>
</organism>
<evidence type="ECO:0000313" key="2">
    <source>
        <dbReference type="EMBL" id="EXU98767.1"/>
    </source>
</evidence>
<evidence type="ECO:0000256" key="1">
    <source>
        <dbReference type="SAM" id="SignalP"/>
    </source>
</evidence>
<dbReference type="Proteomes" id="UP000030151">
    <property type="component" value="Unassembled WGS sequence"/>
</dbReference>
<protein>
    <recommendedName>
        <fullName evidence="4">Hint domain-containing protein</fullName>
    </recommendedName>
</protein>
<dbReference type="Gene3D" id="2.170.16.10">
    <property type="entry name" value="Hedgehog/Intein (Hint) domain"/>
    <property type="match status" value="1"/>
</dbReference>
<evidence type="ECO:0000313" key="3">
    <source>
        <dbReference type="Proteomes" id="UP000030151"/>
    </source>
</evidence>
<dbReference type="AlphaFoldDB" id="A0A0A1USN1"/>
<accession>A0A0A1USN1</accession>
<name>A0A0A1USN1_9HYPO</name>
<dbReference type="EMBL" id="JELW01000024">
    <property type="protein sequence ID" value="EXU98767.1"/>
    <property type="molecule type" value="Genomic_DNA"/>
</dbReference>